<name>A0A0E9NEX8_SAICN</name>
<organism evidence="1 2">
    <name type="scientific">Saitoella complicata (strain BCRC 22490 / CBS 7301 / JCM 7358 / NBRC 10748 / NRRL Y-17804)</name>
    <dbReference type="NCBI Taxonomy" id="698492"/>
    <lineage>
        <taxon>Eukaryota</taxon>
        <taxon>Fungi</taxon>
        <taxon>Dikarya</taxon>
        <taxon>Ascomycota</taxon>
        <taxon>Taphrinomycotina</taxon>
        <taxon>Taphrinomycotina incertae sedis</taxon>
        <taxon>Saitoella</taxon>
    </lineage>
</organism>
<dbReference type="AlphaFoldDB" id="A0A0E9NEX8"/>
<dbReference type="Proteomes" id="UP000033140">
    <property type="component" value="Unassembled WGS sequence"/>
</dbReference>
<dbReference type="EMBL" id="BACD03000014">
    <property type="protein sequence ID" value="GAO48389.1"/>
    <property type="molecule type" value="Genomic_DNA"/>
</dbReference>
<reference evidence="1 2" key="3">
    <citation type="journal article" date="2015" name="Genome Announc.">
        <title>Draft Genome Sequence of the Archiascomycetous Yeast Saitoella complicata.</title>
        <authorList>
            <person name="Yamauchi K."/>
            <person name="Kondo S."/>
            <person name="Hamamoto M."/>
            <person name="Takahashi Y."/>
            <person name="Ogura Y."/>
            <person name="Hayashi T."/>
            <person name="Nishida H."/>
        </authorList>
    </citation>
    <scope>NUCLEOTIDE SEQUENCE [LARGE SCALE GENOMIC DNA]</scope>
    <source>
        <strain evidence="1 2">NRRL Y-17804</strain>
    </source>
</reference>
<gene>
    <name evidence="1" type="ORF">G7K_2562-t1</name>
</gene>
<evidence type="ECO:0000313" key="2">
    <source>
        <dbReference type="Proteomes" id="UP000033140"/>
    </source>
</evidence>
<evidence type="ECO:0000313" key="1">
    <source>
        <dbReference type="EMBL" id="GAO48389.1"/>
    </source>
</evidence>
<reference evidence="1 2" key="2">
    <citation type="journal article" date="2014" name="J. Gen. Appl. Microbiol.">
        <title>The early diverging ascomycetous budding yeast Saitoella complicata has three histone deacetylases belonging to the Clr6, Hos2, and Rpd3 lineages.</title>
        <authorList>
            <person name="Nishida H."/>
            <person name="Matsumoto T."/>
            <person name="Kondo S."/>
            <person name="Hamamoto M."/>
            <person name="Yoshikawa H."/>
        </authorList>
    </citation>
    <scope>NUCLEOTIDE SEQUENCE [LARGE SCALE GENOMIC DNA]</scope>
    <source>
        <strain evidence="1 2">NRRL Y-17804</strain>
    </source>
</reference>
<proteinExistence type="predicted"/>
<reference evidence="1 2" key="1">
    <citation type="journal article" date="2011" name="J. Gen. Appl. Microbiol.">
        <title>Draft genome sequencing of the enigmatic yeast Saitoella complicata.</title>
        <authorList>
            <person name="Nishida H."/>
            <person name="Hamamoto M."/>
            <person name="Sugiyama J."/>
        </authorList>
    </citation>
    <scope>NUCLEOTIDE SEQUENCE [LARGE SCALE GENOMIC DNA]</scope>
    <source>
        <strain evidence="1 2">NRRL Y-17804</strain>
    </source>
</reference>
<sequence>MQENSRKGQEGISCCADRQPVFELNVRSQRQKPSRVLLGSSDLQRRIRVRTTNQCAAERSEGDRSAKFGKFGGCVETVDDVPLQTFEGGTSQLSVIPCSIEPQARGGVACTVQRTSAGYNGCAEETRYERTWRASEEGESKVEYAVDSGRIGCASWLRTGNASRQLPTSTCTGGDCSNWCGRRKRGGNWCTTQGGCWMQRPRKKNSVIPRYQVKSVPIRLLTIREHLLTFSKRDSDFAYLFREHFCDSPQPSSDYFALVDLALPTSS</sequence>
<keyword evidence="2" id="KW-1185">Reference proteome</keyword>
<comment type="caution">
    <text evidence="1">The sequence shown here is derived from an EMBL/GenBank/DDBJ whole genome shotgun (WGS) entry which is preliminary data.</text>
</comment>
<accession>A0A0E9NEX8</accession>
<protein>
    <submittedName>
        <fullName evidence="1">Uncharacterized protein</fullName>
    </submittedName>
</protein>